<sequence>MRIPVERRKAKQGVRVYPDAAGSTYDIPLKTRGPAAAAGMPPAP</sequence>
<proteinExistence type="predicted"/>
<name>A0ABP6S9H6_9ACTN</name>
<evidence type="ECO:0000313" key="3">
    <source>
        <dbReference type="Proteomes" id="UP001499990"/>
    </source>
</evidence>
<feature type="region of interest" description="Disordered" evidence="1">
    <location>
        <begin position="23"/>
        <end position="44"/>
    </location>
</feature>
<evidence type="ECO:0000256" key="1">
    <source>
        <dbReference type="SAM" id="MobiDB-lite"/>
    </source>
</evidence>
<feature type="compositionally biased region" description="Low complexity" evidence="1">
    <location>
        <begin position="33"/>
        <end position="44"/>
    </location>
</feature>
<organism evidence="2 3">
    <name type="scientific">Streptomyces sannanensis</name>
    <dbReference type="NCBI Taxonomy" id="285536"/>
    <lineage>
        <taxon>Bacteria</taxon>
        <taxon>Bacillati</taxon>
        <taxon>Actinomycetota</taxon>
        <taxon>Actinomycetes</taxon>
        <taxon>Kitasatosporales</taxon>
        <taxon>Streptomycetaceae</taxon>
        <taxon>Streptomyces</taxon>
    </lineage>
</organism>
<gene>
    <name evidence="2" type="ORF">GCM10020367_22380</name>
</gene>
<comment type="caution">
    <text evidence="2">The sequence shown here is derived from an EMBL/GenBank/DDBJ whole genome shotgun (WGS) entry which is preliminary data.</text>
</comment>
<evidence type="ECO:0000313" key="2">
    <source>
        <dbReference type="EMBL" id="GAA3371492.1"/>
    </source>
</evidence>
<accession>A0ABP6S9H6</accession>
<reference evidence="3" key="1">
    <citation type="journal article" date="2019" name="Int. J. Syst. Evol. Microbiol.">
        <title>The Global Catalogue of Microorganisms (GCM) 10K type strain sequencing project: providing services to taxonomists for standard genome sequencing and annotation.</title>
        <authorList>
            <consortium name="The Broad Institute Genomics Platform"/>
            <consortium name="The Broad Institute Genome Sequencing Center for Infectious Disease"/>
            <person name="Wu L."/>
            <person name="Ma J."/>
        </authorList>
    </citation>
    <scope>NUCLEOTIDE SEQUENCE [LARGE SCALE GENOMIC DNA]</scope>
    <source>
        <strain evidence="3">JCM 9651</strain>
    </source>
</reference>
<protein>
    <submittedName>
        <fullName evidence="2">Uncharacterized protein</fullName>
    </submittedName>
</protein>
<dbReference type="Proteomes" id="UP001499990">
    <property type="component" value="Unassembled WGS sequence"/>
</dbReference>
<keyword evidence="3" id="KW-1185">Reference proteome</keyword>
<dbReference type="EMBL" id="BAAAYL010000001">
    <property type="protein sequence ID" value="GAA3371492.1"/>
    <property type="molecule type" value="Genomic_DNA"/>
</dbReference>